<feature type="region of interest" description="Disordered" evidence="2">
    <location>
        <begin position="501"/>
        <end position="530"/>
    </location>
</feature>
<feature type="region of interest" description="Disordered" evidence="2">
    <location>
        <begin position="168"/>
        <end position="187"/>
    </location>
</feature>
<dbReference type="AlphaFoldDB" id="A0A1I8GZS6"/>
<feature type="compositionally biased region" description="Basic residues" evidence="2">
    <location>
        <begin position="168"/>
        <end position="180"/>
    </location>
</feature>
<keyword evidence="3" id="KW-0812">Transmembrane</keyword>
<feature type="domain" description="Ubinuclein middle" evidence="5">
    <location>
        <begin position="918"/>
        <end position="1135"/>
    </location>
</feature>
<feature type="region of interest" description="Disordered" evidence="2">
    <location>
        <begin position="696"/>
        <end position="790"/>
    </location>
</feature>
<proteinExistence type="predicted"/>
<dbReference type="Pfam" id="PF08729">
    <property type="entry name" value="HUN"/>
    <property type="match status" value="1"/>
</dbReference>
<keyword evidence="3" id="KW-1133">Transmembrane helix</keyword>
<feature type="compositionally biased region" description="Low complexity" evidence="2">
    <location>
        <begin position="730"/>
        <end position="753"/>
    </location>
</feature>
<feature type="compositionally biased region" description="Pro residues" evidence="2">
    <location>
        <begin position="1069"/>
        <end position="1084"/>
    </location>
</feature>
<accession>A0A1I8GZS6</accession>
<dbReference type="PANTHER" id="PTHR21669">
    <property type="entry name" value="CAPZ-INTERACTING PROTEIN AND RELATED PROTEINS"/>
    <property type="match status" value="1"/>
</dbReference>
<organism evidence="6 7">
    <name type="scientific">Macrostomum lignano</name>
    <dbReference type="NCBI Taxonomy" id="282301"/>
    <lineage>
        <taxon>Eukaryota</taxon>
        <taxon>Metazoa</taxon>
        <taxon>Spiralia</taxon>
        <taxon>Lophotrochozoa</taxon>
        <taxon>Platyhelminthes</taxon>
        <taxon>Rhabditophora</taxon>
        <taxon>Macrostomorpha</taxon>
        <taxon>Macrostomida</taxon>
        <taxon>Macrostomidae</taxon>
        <taxon>Macrostomum</taxon>
    </lineage>
</organism>
<name>A0A1I8GZS6_9PLAT</name>
<evidence type="ECO:0000259" key="4">
    <source>
        <dbReference type="Pfam" id="PF08729"/>
    </source>
</evidence>
<feature type="region of interest" description="Disordered" evidence="2">
    <location>
        <begin position="1057"/>
        <end position="1088"/>
    </location>
</feature>
<feature type="compositionally biased region" description="Low complexity" evidence="2">
    <location>
        <begin position="501"/>
        <end position="525"/>
    </location>
</feature>
<evidence type="ECO:0000256" key="1">
    <source>
        <dbReference type="ARBA" id="ARBA00022553"/>
    </source>
</evidence>
<dbReference type="WBParaSite" id="maker-uti_cns_0003718-snap-gene-0.4-mRNA-1">
    <property type="protein sequence ID" value="maker-uti_cns_0003718-snap-gene-0.4-mRNA-1"/>
    <property type="gene ID" value="maker-uti_cns_0003718-snap-gene-0.4"/>
</dbReference>
<dbReference type="GO" id="GO:0006325">
    <property type="term" value="P:chromatin organization"/>
    <property type="evidence" value="ECO:0007669"/>
    <property type="project" value="TreeGrafter"/>
</dbReference>
<feature type="region of interest" description="Disordered" evidence="2">
    <location>
        <begin position="569"/>
        <end position="606"/>
    </location>
</feature>
<protein>
    <submittedName>
        <fullName evidence="7">HUN domain-containing protein</fullName>
    </submittedName>
</protein>
<keyword evidence="6" id="KW-1185">Reference proteome</keyword>
<keyword evidence="1" id="KW-0597">Phosphoprotein</keyword>
<dbReference type="Pfam" id="PF14075">
    <property type="entry name" value="UBN_AB"/>
    <property type="match status" value="1"/>
</dbReference>
<feature type="region of interest" description="Disordered" evidence="2">
    <location>
        <begin position="1156"/>
        <end position="1176"/>
    </location>
</feature>
<feature type="transmembrane region" description="Helical" evidence="3">
    <location>
        <begin position="100"/>
        <end position="120"/>
    </location>
</feature>
<dbReference type="InterPro" id="IPR014840">
    <property type="entry name" value="HRD"/>
</dbReference>
<evidence type="ECO:0000313" key="6">
    <source>
        <dbReference type="Proteomes" id="UP000095280"/>
    </source>
</evidence>
<dbReference type="InterPro" id="IPR026947">
    <property type="entry name" value="UBN_middle_dom"/>
</dbReference>
<reference evidence="7" key="1">
    <citation type="submission" date="2016-11" db="UniProtKB">
        <authorList>
            <consortium name="WormBaseParasite"/>
        </authorList>
    </citation>
    <scope>IDENTIFICATION</scope>
</reference>
<evidence type="ECO:0000313" key="7">
    <source>
        <dbReference type="WBParaSite" id="maker-uti_cns_0003718-snap-gene-0.4-mRNA-1"/>
    </source>
</evidence>
<keyword evidence="3" id="KW-0472">Membrane</keyword>
<evidence type="ECO:0000256" key="3">
    <source>
        <dbReference type="SAM" id="Phobius"/>
    </source>
</evidence>
<sequence>HFINYVAPIGANRCRLFSRFIVQQVHDVLRQMHGELSNKIHFLLPVLNPTWWRTFAGSRRRFCSSCGCFDCSGFLGGCHCRDGGLYGCLALRRMCRGSDVIGYFAFGDGFLTLLLLLLLLKKNSRRRNRRHRNGCRWANRQADLLAAALPVPGASRLPRWRSRSRLWARRTRPTTKRRRDKSPARLSHSLTCSTRSRQASQTLQYCDSPSEPRAQLGVRFFRGVTGLIQRHALCVIRQSPDGRPHCAALLVGAGCCNGPDGVVDGVLLPLVQRRPWAARFCGVARFSAQSLDFFASMVNAPASPVTCRGADGQTTRLARCQRFTYLGGLLAHLNEAKPPKHLQSRRVRVSSPRLDHVARQLKSPSAQDSGRALQLGPIVQGLGPGALSRTYGFDHRLPQLSPVAVGQRFRLEDGSDQTEGRPGKSSAPPEVLLHLGHKTAKDPVDDAVRTITAAGPDEKSRAVWTAVRTLTDYTKRVALNLAVLDIRRVDFETLASTTGASALSSQQQQQQQQKCQPASSKSKFPKSSDSKSDFAYRVEIKLFPDGELNDDEHRRYEYSFLDLIGKAASTKPSQPAEPLPLHNGGGSSNGNNNGSADPFAAVDSAEDDRLRSIAQSLEARYGPQVYVSKGGRRQRRICVQDYMDPGEGYDSEDSFIDDGDARELMVLPNQKPKLGGFYINQGDLEVTTDNASDIVIEGPASADGSTPSGAARPAAADADAASKKRRRDSSASSSSSSSSSDSSSSSVDSSAGVAKKRRKHQQQLLPDRPSLFGGGANKSKSKMSPGRRDLVSKAVKTLTKAHRRQKTTTAAANATAAVDLQMTGSVTPLKPPATVQQQAAASQNPAQPIRSIDHIIDRVLADSPSPAKPAANVNPLKPSLDSIFDSVVLGNEKVSAQQQQQQSKLPNQAKPDEAVPNLPPNLPPPILQIVDRIKEAKRKSSSAASANAGGGKLSQLFASNDLASDWLALDDFLRSGLPSAQCNAVYSHLAGHLGLATKVSLRRKILKLRENRSESQLQVLLTRLRELVQSAMPEQLARHAKETRLYRERIDAWRQQNDAAAAAATAEGRPPPSPSVAGKPPGPQPRRNFVWCQKSTELLNRAARIKLEALASQRIKESEREDAIKEFAEKQLVPLSQDLSNLSNRHRHGSQVFNNQHHHRSQGLSNRHHHRSQGLSNRRPNVFMILCIRHLKKSSSLNKFHSGSVMHISQCSKSLTFSHQHR</sequence>
<feature type="domain" description="Hpc2-related" evidence="4">
    <location>
        <begin position="640"/>
        <end position="685"/>
    </location>
</feature>
<dbReference type="PANTHER" id="PTHR21669:SF28">
    <property type="entry name" value="YEMANUCLEIN"/>
    <property type="match status" value="1"/>
</dbReference>
<dbReference type="GO" id="GO:0005634">
    <property type="term" value="C:nucleus"/>
    <property type="evidence" value="ECO:0007669"/>
    <property type="project" value="TreeGrafter"/>
</dbReference>
<feature type="region of interest" description="Disordered" evidence="2">
    <location>
        <begin position="893"/>
        <end position="921"/>
    </location>
</feature>
<feature type="compositionally biased region" description="Basic residues" evidence="2">
    <location>
        <begin position="1156"/>
        <end position="1172"/>
    </location>
</feature>
<feature type="compositionally biased region" description="Low complexity" evidence="2">
    <location>
        <begin position="707"/>
        <end position="719"/>
    </location>
</feature>
<evidence type="ECO:0000256" key="2">
    <source>
        <dbReference type="SAM" id="MobiDB-lite"/>
    </source>
</evidence>
<evidence type="ECO:0000259" key="5">
    <source>
        <dbReference type="Pfam" id="PF14075"/>
    </source>
</evidence>
<dbReference type="Proteomes" id="UP000095280">
    <property type="component" value="Unplaced"/>
</dbReference>